<dbReference type="GeneID" id="67008273"/>
<dbReference type="RefSeq" id="XP_043161448.1">
    <property type="nucleotide sequence ID" value="XM_043305513.1"/>
</dbReference>
<name>A0A9P3BGE9_9EURO</name>
<evidence type="ECO:0000313" key="1">
    <source>
        <dbReference type="EMBL" id="GIJ90702.1"/>
    </source>
</evidence>
<dbReference type="EMBL" id="BHVY01000007">
    <property type="protein sequence ID" value="GIJ90702.1"/>
    <property type="molecule type" value="Genomic_DNA"/>
</dbReference>
<accession>A0A9P3BGE9</accession>
<reference evidence="1 2" key="1">
    <citation type="submission" date="2018-10" db="EMBL/GenBank/DDBJ databases">
        <title>Pan-genome distribution and transcriptional activeness of fungal secondary metabolism genes in Aspergillus section Fumigati.</title>
        <authorList>
            <person name="Takahashi H."/>
            <person name="Umemura M."/>
            <person name="Ninomiya A."/>
            <person name="Kusuya Y."/>
            <person name="Urayama S."/>
            <person name="Shimizu M."/>
            <person name="Watanabe A."/>
            <person name="Kamei K."/>
            <person name="Yaguchi T."/>
            <person name="Hagiwara D."/>
        </authorList>
    </citation>
    <scope>NUCLEOTIDE SEQUENCE [LARGE SCALE GENOMIC DNA]</scope>
    <source>
        <strain evidence="1 2">IFM 55266</strain>
    </source>
</reference>
<organism evidence="1 2">
    <name type="scientific">Aspergillus pseudoviridinutans</name>
    <dbReference type="NCBI Taxonomy" id="1517512"/>
    <lineage>
        <taxon>Eukaryota</taxon>
        <taxon>Fungi</taxon>
        <taxon>Dikarya</taxon>
        <taxon>Ascomycota</taxon>
        <taxon>Pezizomycotina</taxon>
        <taxon>Eurotiomycetes</taxon>
        <taxon>Eurotiomycetidae</taxon>
        <taxon>Eurotiales</taxon>
        <taxon>Aspergillaceae</taxon>
        <taxon>Aspergillus</taxon>
        <taxon>Aspergillus subgen. Fumigati</taxon>
    </lineage>
</organism>
<sequence>MGKRRSLDADQSAVFAEIQEDQNQIEVHKAYLGTIATDVRILDTNAYENREIDRDHVAALIEGFRRGCRRYFKETRMKATMSSFDYEAYLQHYVDGQGEGTVHEARVRATNTDGGTLTDFVHLKEWPADLPTPSLIAGQHRRAALVSLADEQSKLASSGAKRADGQPLESPEPEAYFWAIDVYDANKAKGNILTSLQGNRDDPYKVDTDGYNLLRMLHDLNTMADQERKEKLKGSNFEPWAQSNFGIKGTQTDRILSILRTSFWSGLWATYVQTAYGQKFFNFTTAGDICNTKLEFFWQQEIDRVINWGNLMFGDARITSVDWEILMQVTGKGSKPDLLRRLFFPSKQDHEDGVLKGVLQLNEKWFTEWALPALDKEYPIGDGTVHWRRPGFLVHLSPEKYVDVYMNAKANAGMICPSWRDFIQMNRWVAQPMKKVLQHIIYWTDQSFSYPKSSSSLLKTWDWKTELERYVFRDDLPNGKRPWCLASEVTGPEDNRIVVTSLKDYIQEFMIKVWQYITTEPLWRDHIVQRQLPPPTDKKMVSTGDVSIDVMVDYMHRFEQKNWAGIVRMVIEAAGPVLKGPFSRLNDLESLNTALRPFNSWGPLNLKAQSNENPKWKAVRVFNTPTIRAKYSKESEIFSAMFAYRELKQRMLNTLAHGYGGGKAKKAEREEYILDKHEWQVAMAELTEYAMTLNSHGFDVNIDRTDEPLDHLQIMPAGDPTGEGAAVPVMGFLDSDPETYINKPETGNRQKILKRAMAQNLEMELEDLVA</sequence>
<dbReference type="Proteomes" id="UP001043456">
    <property type="component" value="Unassembled WGS sequence"/>
</dbReference>
<protein>
    <submittedName>
        <fullName evidence="1">Uncharacterized protein</fullName>
    </submittedName>
</protein>
<keyword evidence="2" id="KW-1185">Reference proteome</keyword>
<dbReference type="AlphaFoldDB" id="A0A9P3BGE9"/>
<dbReference type="OrthoDB" id="4434341at2759"/>
<proteinExistence type="predicted"/>
<evidence type="ECO:0000313" key="2">
    <source>
        <dbReference type="Proteomes" id="UP001043456"/>
    </source>
</evidence>
<gene>
    <name evidence="1" type="ORF">Asppvi_009663</name>
</gene>
<comment type="caution">
    <text evidence="1">The sequence shown here is derived from an EMBL/GenBank/DDBJ whole genome shotgun (WGS) entry which is preliminary data.</text>
</comment>